<dbReference type="AlphaFoldDB" id="A0A848M3N1"/>
<dbReference type="InterPro" id="IPR016181">
    <property type="entry name" value="Acyl_CoA_acyltransferase"/>
</dbReference>
<dbReference type="SUPFAM" id="SSF55729">
    <property type="entry name" value="Acyl-CoA N-acyltransferases (Nat)"/>
    <property type="match status" value="1"/>
</dbReference>
<feature type="domain" description="N-acetyltransferase" evidence="1">
    <location>
        <begin position="46"/>
        <end position="130"/>
    </location>
</feature>
<dbReference type="RefSeq" id="WP_169504327.1">
    <property type="nucleotide sequence ID" value="NZ_JABBPN010000004.1"/>
</dbReference>
<dbReference type="GO" id="GO:0016747">
    <property type="term" value="F:acyltransferase activity, transferring groups other than amino-acyl groups"/>
    <property type="evidence" value="ECO:0007669"/>
    <property type="project" value="InterPro"/>
</dbReference>
<dbReference type="Proteomes" id="UP000565468">
    <property type="component" value="Unassembled WGS sequence"/>
</dbReference>
<reference evidence="2 3" key="1">
    <citation type="submission" date="2020-04" db="EMBL/GenBank/DDBJ databases">
        <title>Paenibacillus algicola sp. nov., a novel marine bacterium producing alginate lyase.</title>
        <authorList>
            <person name="Huang H."/>
        </authorList>
    </citation>
    <scope>NUCLEOTIDE SEQUENCE [LARGE SCALE GENOMIC DNA]</scope>
    <source>
        <strain evidence="2 3">L7-75</strain>
    </source>
</reference>
<accession>A0A848M3N1</accession>
<organism evidence="2 3">
    <name type="scientific">Paenibacillus lemnae</name>
    <dbReference type="NCBI Taxonomy" id="1330551"/>
    <lineage>
        <taxon>Bacteria</taxon>
        <taxon>Bacillati</taxon>
        <taxon>Bacillota</taxon>
        <taxon>Bacilli</taxon>
        <taxon>Bacillales</taxon>
        <taxon>Paenibacillaceae</taxon>
        <taxon>Paenibacillus</taxon>
    </lineage>
</organism>
<proteinExistence type="predicted"/>
<name>A0A848M3N1_PAELE</name>
<comment type="caution">
    <text evidence="2">The sequence shown here is derived from an EMBL/GenBank/DDBJ whole genome shotgun (WGS) entry which is preliminary data.</text>
</comment>
<dbReference type="InterPro" id="IPR000182">
    <property type="entry name" value="GNAT_dom"/>
</dbReference>
<evidence type="ECO:0000313" key="3">
    <source>
        <dbReference type="Proteomes" id="UP000565468"/>
    </source>
</evidence>
<dbReference type="Pfam" id="PF00583">
    <property type="entry name" value="Acetyltransf_1"/>
    <property type="match status" value="1"/>
</dbReference>
<gene>
    <name evidence="2" type="ORF">HII30_07125</name>
</gene>
<sequence length="164" mass="19486">MKATVRRCHLDADYASFSRFYLHNCREFDHHYMLQDALVHLIHTVTDAQILLFHDTEDQLVAFIQYRFDEDQDYVFIDAAMLAKNYRGSRIFFEGLRDLAKIIAEDHPGVHTVVFHASADNLYINRIYSKFAQRIEVRERNGRIEHVYKVSLKDLMTYVRLDRA</sequence>
<dbReference type="Gene3D" id="3.40.630.30">
    <property type="match status" value="1"/>
</dbReference>
<evidence type="ECO:0000313" key="2">
    <source>
        <dbReference type="EMBL" id="NMO95557.1"/>
    </source>
</evidence>
<evidence type="ECO:0000259" key="1">
    <source>
        <dbReference type="Pfam" id="PF00583"/>
    </source>
</evidence>
<keyword evidence="3" id="KW-1185">Reference proteome</keyword>
<protein>
    <recommendedName>
        <fullName evidence="1">N-acetyltransferase domain-containing protein</fullName>
    </recommendedName>
</protein>
<dbReference type="EMBL" id="JABBPN010000004">
    <property type="protein sequence ID" value="NMO95557.1"/>
    <property type="molecule type" value="Genomic_DNA"/>
</dbReference>